<reference evidence="1 2" key="1">
    <citation type="submission" date="2013-01" db="EMBL/GenBank/DDBJ databases">
        <authorList>
            <person name="Harkins D.M."/>
            <person name="Durkin A.S."/>
            <person name="Brinkac L.M."/>
            <person name="Haft D.H."/>
            <person name="Selengut J.D."/>
            <person name="Sanka R."/>
            <person name="DePew J."/>
            <person name="Purushe J."/>
            <person name="Whelen A.C."/>
            <person name="Vinetz J.M."/>
            <person name="Sutton G.G."/>
            <person name="Nierman W.C."/>
            <person name="Fouts D.E."/>
        </authorList>
    </citation>
    <scope>NUCLEOTIDE SEQUENCE [LARGE SCALE GENOMIC DNA]</scope>
    <source>
        <strain evidence="1 2">2001034031</strain>
    </source>
</reference>
<organism evidence="1 2">
    <name type="scientific">Leptospira noguchii str. 2001034031</name>
    <dbReference type="NCBI Taxonomy" id="1193053"/>
    <lineage>
        <taxon>Bacteria</taxon>
        <taxon>Pseudomonadati</taxon>
        <taxon>Spirochaetota</taxon>
        <taxon>Spirochaetia</taxon>
        <taxon>Leptospirales</taxon>
        <taxon>Leptospiraceae</taxon>
        <taxon>Leptospira</taxon>
    </lineage>
</organism>
<protein>
    <submittedName>
        <fullName evidence="1">Uncharacterized protein</fullName>
    </submittedName>
</protein>
<dbReference type="Proteomes" id="UP000012138">
    <property type="component" value="Unassembled WGS sequence"/>
</dbReference>
<proteinExistence type="predicted"/>
<dbReference type="EMBL" id="AKXB02000008">
    <property type="protein sequence ID" value="EMO91415.1"/>
    <property type="molecule type" value="Genomic_DNA"/>
</dbReference>
<dbReference type="AlphaFoldDB" id="M6YCC5"/>
<comment type="caution">
    <text evidence="1">The sequence shown here is derived from an EMBL/GenBank/DDBJ whole genome shotgun (WGS) entry which is preliminary data.</text>
</comment>
<name>M6YCC5_9LEPT</name>
<sequence length="58" mass="6667">MIFLRGTRFKKLQSDKKGVNCGSLVVFQKDSFQKILGIEKIVIVQISKTLFQSTIFMK</sequence>
<evidence type="ECO:0000313" key="1">
    <source>
        <dbReference type="EMBL" id="EMO91415.1"/>
    </source>
</evidence>
<gene>
    <name evidence="1" type="ORF">LEP1GSC024_3119</name>
</gene>
<accession>M6YCC5</accession>
<evidence type="ECO:0000313" key="2">
    <source>
        <dbReference type="Proteomes" id="UP000012138"/>
    </source>
</evidence>